<dbReference type="PANTHER" id="PTHR24321">
    <property type="entry name" value="DEHYDROGENASES, SHORT CHAIN"/>
    <property type="match status" value="1"/>
</dbReference>
<evidence type="ECO:0000256" key="1">
    <source>
        <dbReference type="ARBA" id="ARBA00006484"/>
    </source>
</evidence>
<evidence type="ECO:0000313" key="4">
    <source>
        <dbReference type="Proteomes" id="UP000431269"/>
    </source>
</evidence>
<proteinExistence type="inferred from homology"/>
<reference evidence="4" key="1">
    <citation type="submission" date="2019-12" db="EMBL/GenBank/DDBJ databases">
        <title>Complete genome of Terracaulis silvestris 0127_4.</title>
        <authorList>
            <person name="Vieira S."/>
            <person name="Riedel T."/>
            <person name="Sproer C."/>
            <person name="Pascual J."/>
            <person name="Boedeker C."/>
            <person name="Overmann J."/>
        </authorList>
    </citation>
    <scope>NUCLEOTIDE SEQUENCE [LARGE SCALE GENOMIC DNA]</scope>
    <source>
        <strain evidence="4">0127_4</strain>
    </source>
</reference>
<gene>
    <name evidence="3" type="primary">gno_1</name>
    <name evidence="3" type="ORF">DSM104635_03012</name>
</gene>
<comment type="similarity">
    <text evidence="1">Belongs to the short-chain dehydrogenases/reductases (SDR) family.</text>
</comment>
<dbReference type="EC" id="1.1.1.69" evidence="3"/>
<dbReference type="PRINTS" id="PR00081">
    <property type="entry name" value="GDHRDH"/>
</dbReference>
<dbReference type="PANTHER" id="PTHR24321:SF8">
    <property type="entry name" value="ESTRADIOL 17-BETA-DEHYDROGENASE 8-RELATED"/>
    <property type="match status" value="1"/>
</dbReference>
<keyword evidence="2 3" id="KW-0560">Oxidoreductase</keyword>
<dbReference type="InterPro" id="IPR036291">
    <property type="entry name" value="NAD(P)-bd_dom_sf"/>
</dbReference>
<evidence type="ECO:0000313" key="3">
    <source>
        <dbReference type="EMBL" id="QGZ96154.1"/>
    </source>
</evidence>
<organism evidence="3 4">
    <name type="scientific">Terricaulis silvestris</name>
    <dbReference type="NCBI Taxonomy" id="2686094"/>
    <lineage>
        <taxon>Bacteria</taxon>
        <taxon>Pseudomonadati</taxon>
        <taxon>Pseudomonadota</taxon>
        <taxon>Alphaproteobacteria</taxon>
        <taxon>Caulobacterales</taxon>
        <taxon>Caulobacteraceae</taxon>
        <taxon>Terricaulis</taxon>
    </lineage>
</organism>
<protein>
    <submittedName>
        <fullName evidence="3">Gluconate 5-dehydrogenase</fullName>
        <ecNumber evidence="3">1.1.1.69</ecNumber>
    </submittedName>
</protein>
<name>A0A6I6MUL6_9CAUL</name>
<keyword evidence="4" id="KW-1185">Reference proteome</keyword>
<evidence type="ECO:0000256" key="2">
    <source>
        <dbReference type="ARBA" id="ARBA00023002"/>
    </source>
</evidence>
<dbReference type="AlphaFoldDB" id="A0A6I6MUL6"/>
<accession>A0A6I6MUL6</accession>
<dbReference type="SUPFAM" id="SSF51735">
    <property type="entry name" value="NAD(P)-binding Rossmann-fold domains"/>
    <property type="match status" value="1"/>
</dbReference>
<dbReference type="CDD" id="cd05233">
    <property type="entry name" value="SDR_c"/>
    <property type="match status" value="1"/>
</dbReference>
<dbReference type="RefSeq" id="WP_158766962.1">
    <property type="nucleotide sequence ID" value="NZ_CP047045.1"/>
</dbReference>
<dbReference type="InterPro" id="IPR002347">
    <property type="entry name" value="SDR_fam"/>
</dbReference>
<sequence length="224" mass="23289">MAELAGMHVLVVGGDEIGRGIAKRFTREGASVSLADAMDNAAPNALDILVLNILGAPNLAPLETQSPAAFDAALQRVVACARMMQAAAPAMRARGGGRIILIGHRYGETVGEGIGAYNAAAYALVGLTRTAAIEWGKWGITTNLLLPFADTSELRAAREKRPKIIDLFTGQVPLRRAGDPVEDIGGAALFLASADSAFVNGQIVHADGGQHIAAPVLNPIKYAT</sequence>
<dbReference type="Proteomes" id="UP000431269">
    <property type="component" value="Chromosome"/>
</dbReference>
<dbReference type="EMBL" id="CP047045">
    <property type="protein sequence ID" value="QGZ96154.1"/>
    <property type="molecule type" value="Genomic_DNA"/>
</dbReference>
<dbReference type="Pfam" id="PF13561">
    <property type="entry name" value="adh_short_C2"/>
    <property type="match status" value="1"/>
</dbReference>
<dbReference type="KEGG" id="tsv:DSM104635_03012"/>
<dbReference type="GO" id="GO:0008874">
    <property type="term" value="F:gluconate 5-dehydrogenase activity"/>
    <property type="evidence" value="ECO:0007669"/>
    <property type="project" value="UniProtKB-EC"/>
</dbReference>
<dbReference type="Gene3D" id="3.40.50.720">
    <property type="entry name" value="NAD(P)-binding Rossmann-like Domain"/>
    <property type="match status" value="1"/>
</dbReference>